<gene>
    <name evidence="2" type="ORF">DFR74_11581</name>
</gene>
<sequence>MNPAAALDAEAQHTIAWVASHTDQLRQLPSLPVPIRFAYAMNAFTAIGVAAGLLYRTTDDETEERQHWHIVEIGDDAPDHLANGAGAPVVRRYCYAEDQPLPPGLITPDALTEAARTQLRRAARDTASALKDLLHAISSDASVPPDLRLIATDTFHAANLVSAMYDDDPRKARLICETLPAAQEARHDELEQQFHALTFGGVYEPTEDRIMALAKESGSQP</sequence>
<comment type="caution">
    <text evidence="2">The sequence shown here is derived from an EMBL/GenBank/DDBJ whole genome shotgun (WGS) entry which is preliminary data.</text>
</comment>
<keyword evidence="1" id="KW-0472">Membrane</keyword>
<keyword evidence="1" id="KW-0812">Transmembrane</keyword>
<reference evidence="2 3" key="1">
    <citation type="submission" date="2018-06" db="EMBL/GenBank/DDBJ databases">
        <title>Genomic Encyclopedia of Type Strains, Phase IV (KMG-IV): sequencing the most valuable type-strain genomes for metagenomic binning, comparative biology and taxonomic classification.</title>
        <authorList>
            <person name="Goeker M."/>
        </authorList>
    </citation>
    <scope>NUCLEOTIDE SEQUENCE [LARGE SCALE GENOMIC DNA]</scope>
    <source>
        <strain evidence="2 3">DSM 44599</strain>
    </source>
</reference>
<evidence type="ECO:0000256" key="1">
    <source>
        <dbReference type="SAM" id="Phobius"/>
    </source>
</evidence>
<dbReference type="RefSeq" id="WP_067509270.1">
    <property type="nucleotide sequence ID" value="NZ_QNRE01000015.1"/>
</dbReference>
<feature type="transmembrane region" description="Helical" evidence="1">
    <location>
        <begin position="37"/>
        <end position="55"/>
    </location>
</feature>
<accession>A0A366D5B5</accession>
<dbReference type="STRING" id="1210090.GCA_001613185_03115"/>
<proteinExistence type="predicted"/>
<dbReference type="AlphaFoldDB" id="A0A366D5B5"/>
<evidence type="ECO:0000313" key="3">
    <source>
        <dbReference type="Proteomes" id="UP000252586"/>
    </source>
</evidence>
<organism evidence="2 3">
    <name type="scientific">Nocardia puris</name>
    <dbReference type="NCBI Taxonomy" id="208602"/>
    <lineage>
        <taxon>Bacteria</taxon>
        <taxon>Bacillati</taxon>
        <taxon>Actinomycetota</taxon>
        <taxon>Actinomycetes</taxon>
        <taxon>Mycobacteriales</taxon>
        <taxon>Nocardiaceae</taxon>
        <taxon>Nocardia</taxon>
    </lineage>
</organism>
<name>A0A366D5B5_9NOCA</name>
<keyword evidence="3" id="KW-1185">Reference proteome</keyword>
<dbReference type="OrthoDB" id="4565871at2"/>
<evidence type="ECO:0000313" key="2">
    <source>
        <dbReference type="EMBL" id="RBO85233.1"/>
    </source>
</evidence>
<dbReference type="EMBL" id="QNRE01000015">
    <property type="protein sequence ID" value="RBO85233.1"/>
    <property type="molecule type" value="Genomic_DNA"/>
</dbReference>
<dbReference type="Proteomes" id="UP000252586">
    <property type="component" value="Unassembled WGS sequence"/>
</dbReference>
<protein>
    <submittedName>
        <fullName evidence="2">Uncharacterized protein</fullName>
    </submittedName>
</protein>
<keyword evidence="1" id="KW-1133">Transmembrane helix</keyword>